<proteinExistence type="predicted"/>
<accession>A0A1F7YZ75</accession>
<gene>
    <name evidence="1" type="ORF">A3D01_05260</name>
</gene>
<organism evidence="1 2">
    <name type="scientific">Candidatus Woesebacteria bacterium RIFCSPHIGHO2_02_FULL_39_13</name>
    <dbReference type="NCBI Taxonomy" id="1802505"/>
    <lineage>
        <taxon>Bacteria</taxon>
        <taxon>Candidatus Woeseibacteriota</taxon>
    </lineage>
</organism>
<dbReference type="STRING" id="1802505.A3D01_05260"/>
<reference evidence="1 2" key="1">
    <citation type="journal article" date="2016" name="Nat. Commun.">
        <title>Thousands of microbial genomes shed light on interconnected biogeochemical processes in an aquifer system.</title>
        <authorList>
            <person name="Anantharaman K."/>
            <person name="Brown C.T."/>
            <person name="Hug L.A."/>
            <person name="Sharon I."/>
            <person name="Castelle C.J."/>
            <person name="Probst A.J."/>
            <person name="Thomas B.C."/>
            <person name="Singh A."/>
            <person name="Wilkins M.J."/>
            <person name="Karaoz U."/>
            <person name="Brodie E.L."/>
            <person name="Williams K.H."/>
            <person name="Hubbard S.S."/>
            <person name="Banfield J.F."/>
        </authorList>
    </citation>
    <scope>NUCLEOTIDE SEQUENCE [LARGE SCALE GENOMIC DNA]</scope>
</reference>
<comment type="caution">
    <text evidence="1">The sequence shown here is derived from an EMBL/GenBank/DDBJ whole genome shotgun (WGS) entry which is preliminary data.</text>
</comment>
<sequence>MKKYLPFILLFVGLLITIGAFVFVRKAATKQASDGVDDEVVEVPLEARPVVSLTPRSDGHYLDLKIIKLTALKASSLTYEFLYVVPGQDQPQGSAPTVDIKGKDDFITDLLLGTESSGKFRYDEGVEKGTLTLTFRNDQGKLLGKFSTGFSLSSSKDLISIPDGEFTISLDKTPKKEYFVVMETWGIPDSTPTTISKGPYGLFSSIDIKKLSGKVSMGGSKIFMHITGSLWEEFNDGSIFDTDTGIFYGSSK</sequence>
<dbReference type="EMBL" id="MGGR01000029">
    <property type="protein sequence ID" value="OGM32632.1"/>
    <property type="molecule type" value="Genomic_DNA"/>
</dbReference>
<name>A0A1F7YZ75_9BACT</name>
<dbReference type="Proteomes" id="UP000177169">
    <property type="component" value="Unassembled WGS sequence"/>
</dbReference>
<protein>
    <submittedName>
        <fullName evidence="1">Uncharacterized protein</fullName>
    </submittedName>
</protein>
<dbReference type="AlphaFoldDB" id="A0A1F7YZ75"/>
<evidence type="ECO:0000313" key="1">
    <source>
        <dbReference type="EMBL" id="OGM32632.1"/>
    </source>
</evidence>
<evidence type="ECO:0000313" key="2">
    <source>
        <dbReference type="Proteomes" id="UP000177169"/>
    </source>
</evidence>